<dbReference type="EMBL" id="JARKIF010000112">
    <property type="protein sequence ID" value="KAJ7604232.1"/>
    <property type="molecule type" value="Genomic_DNA"/>
</dbReference>
<evidence type="ECO:0000313" key="1">
    <source>
        <dbReference type="EMBL" id="KAJ7604232.1"/>
    </source>
</evidence>
<evidence type="ECO:0008006" key="3">
    <source>
        <dbReference type="Google" id="ProtNLM"/>
    </source>
</evidence>
<dbReference type="AlphaFoldDB" id="A0AAD7AYB9"/>
<dbReference type="InterPro" id="IPR032675">
    <property type="entry name" value="LRR_dom_sf"/>
</dbReference>
<protein>
    <recommendedName>
        <fullName evidence="3">F-box domain-containing protein</fullName>
    </recommendedName>
</protein>
<keyword evidence="2" id="KW-1185">Reference proteome</keyword>
<organism evidence="1 2">
    <name type="scientific">Roridomyces roridus</name>
    <dbReference type="NCBI Taxonomy" id="1738132"/>
    <lineage>
        <taxon>Eukaryota</taxon>
        <taxon>Fungi</taxon>
        <taxon>Dikarya</taxon>
        <taxon>Basidiomycota</taxon>
        <taxon>Agaricomycotina</taxon>
        <taxon>Agaricomycetes</taxon>
        <taxon>Agaricomycetidae</taxon>
        <taxon>Agaricales</taxon>
        <taxon>Marasmiineae</taxon>
        <taxon>Mycenaceae</taxon>
        <taxon>Roridomyces</taxon>
    </lineage>
</organism>
<reference evidence="1" key="1">
    <citation type="submission" date="2023-03" db="EMBL/GenBank/DDBJ databases">
        <title>Massive genome expansion in bonnet fungi (Mycena s.s.) driven by repeated elements and novel gene families across ecological guilds.</title>
        <authorList>
            <consortium name="Lawrence Berkeley National Laboratory"/>
            <person name="Harder C.B."/>
            <person name="Miyauchi S."/>
            <person name="Viragh M."/>
            <person name="Kuo A."/>
            <person name="Thoen E."/>
            <person name="Andreopoulos B."/>
            <person name="Lu D."/>
            <person name="Skrede I."/>
            <person name="Drula E."/>
            <person name="Henrissat B."/>
            <person name="Morin E."/>
            <person name="Kohler A."/>
            <person name="Barry K."/>
            <person name="LaButti K."/>
            <person name="Morin E."/>
            <person name="Salamov A."/>
            <person name="Lipzen A."/>
            <person name="Mereny Z."/>
            <person name="Hegedus B."/>
            <person name="Baldrian P."/>
            <person name="Stursova M."/>
            <person name="Weitz H."/>
            <person name="Taylor A."/>
            <person name="Grigoriev I.V."/>
            <person name="Nagy L.G."/>
            <person name="Martin F."/>
            <person name="Kauserud H."/>
        </authorList>
    </citation>
    <scope>NUCLEOTIDE SEQUENCE</scope>
    <source>
        <strain evidence="1">9284</strain>
    </source>
</reference>
<dbReference type="Gene3D" id="3.80.10.10">
    <property type="entry name" value="Ribonuclease Inhibitor"/>
    <property type="match status" value="1"/>
</dbReference>
<dbReference type="Proteomes" id="UP001221142">
    <property type="component" value="Unassembled WGS sequence"/>
</dbReference>
<name>A0AAD7AYB9_9AGAR</name>
<proteinExistence type="predicted"/>
<dbReference type="SUPFAM" id="SSF52047">
    <property type="entry name" value="RNI-like"/>
    <property type="match status" value="1"/>
</dbReference>
<gene>
    <name evidence="1" type="ORF">FB45DRAFT_1083102</name>
</gene>
<evidence type="ECO:0000313" key="2">
    <source>
        <dbReference type="Proteomes" id="UP001221142"/>
    </source>
</evidence>
<sequence length="540" mass="60728">MHRALQIPEIVSLVSRCAGEDSLAALARTCRAFCEPALDLLWEEQDMLRNLLHCMPDGLWQCSNDEENEAEDENDEDDDEVLSLLRPIVPTDWDRVLFYSQRVKSFSFDMDADLRYHFSPTSVLDILRMSFPGPVLFPNLRRLEWSSISRPGTMHHIRLFLAPRLQELQLHTLHSPAELSLLPTIATQCPGLMEVDIDASPSLMKSVQNLYTFVIGLDQLRSLSVPRIDSSVLEHICRLPTLTSLNLTNHIPVTLPAIASDDLLFPTLHTLSMRVRSPHEILPIISLLIRAPLLGLKIDVPMWKDTAISFAALCKALGAHCTRAHSTLQSLSLRNPGVRLSGNVDPTLVVQNFHLRPLFLFTELTEVSLYPHFGFDLDDSMIDELARAWHRVKTLVLGQSRKVASGQASGSRITLAGLLSFAEHCPHLSFLELSFNASVVPESLTRKPPKIRVQQSSLTSLHVQISPCHDHQATAAFLSGAFPKLRNLRAETIASNDRVLAHSLIKKWKAVEELLPLLGKVRTEERIWAWDQNSQQEMLE</sequence>
<comment type="caution">
    <text evidence="1">The sequence shown here is derived from an EMBL/GenBank/DDBJ whole genome shotgun (WGS) entry which is preliminary data.</text>
</comment>
<accession>A0AAD7AYB9</accession>